<proteinExistence type="predicted"/>
<feature type="compositionally biased region" description="Low complexity" evidence="5">
    <location>
        <begin position="190"/>
        <end position="204"/>
    </location>
</feature>
<dbReference type="EMBL" id="JAPDMZ010000002">
    <property type="protein sequence ID" value="KAK0557884.1"/>
    <property type="molecule type" value="Genomic_DNA"/>
</dbReference>
<feature type="transmembrane region" description="Helical" evidence="6">
    <location>
        <begin position="326"/>
        <end position="349"/>
    </location>
</feature>
<dbReference type="GO" id="GO:0016020">
    <property type="term" value="C:membrane"/>
    <property type="evidence" value="ECO:0007669"/>
    <property type="project" value="UniProtKB-SubCell"/>
</dbReference>
<comment type="caution">
    <text evidence="7">The sequence shown here is derived from an EMBL/GenBank/DDBJ whole genome shotgun (WGS) entry which is preliminary data.</text>
</comment>
<feature type="compositionally biased region" description="Low complexity" evidence="5">
    <location>
        <begin position="138"/>
        <end position="149"/>
    </location>
</feature>
<accession>A0AAN6JUS7</accession>
<name>A0AAN6JUS7_9BASI</name>
<evidence type="ECO:0000313" key="8">
    <source>
        <dbReference type="Proteomes" id="UP001176517"/>
    </source>
</evidence>
<feature type="compositionally biased region" description="Low complexity" evidence="5">
    <location>
        <begin position="46"/>
        <end position="57"/>
    </location>
</feature>
<sequence length="591" mass="59167">MEHPGYDLLHRRAHRTLNEARMVRAIVARSPLLNLNDPFGTGGKDTSSASGTSPSSTVKTADDTPVSVPPVSIGVNTGGAGKDPSSTDKPPVAAGGSAGSTSKTDGGDIGTAPKTGGKATNPPAGTGTANDTGAKIDPSAGSTGAPPSSGGAGTSPDFDMPAPSGGIGAGSSPGYVMPAPSGGIGAGTNPGSSPSTTPPSGSSPANHTTGTAPNASEPPPTTTTPAAGNSTSAANSTSTHPSAAPAPASTPAGVANATATNTTTTPTATKPKGSATNTTLPKNGTESTPQVIQIIQSTPAPTPNATIDSGPPTDGSTNSSENGTGIGVIIGGIAGGLAGVIILIWLILIPVRRRQARQKDVDWAMAFDNDKDHGPSENSADVIYGLQASRGLEKNDAHNTESVVMGDVNRSQSDAYAHSEAARQAYAQYSASDHHPGATQWVDPRGHAYSASQGQMYQDYAYDTQQQGAYFQPPNQAMSDPYGHLSPPQGPMAFYGHPDGMHGYNGAVSPPASSSTPLFPATVQRGPSMSSASSKSPSSGPLIHKNNSFSGGGASTLHEEYEGDATHEKLADDADPHDDLYGGVAAPVGHH</sequence>
<dbReference type="PANTHER" id="PTHR15549:SF30">
    <property type="entry name" value="MID2 DOMAIN-CONTAINING PROTEIN"/>
    <property type="match status" value="1"/>
</dbReference>
<keyword evidence="3 6" id="KW-1133">Transmembrane helix</keyword>
<comment type="subcellular location">
    <subcellularLocation>
        <location evidence="1">Membrane</location>
        <topology evidence="1">Single-pass membrane protein</topology>
    </subcellularLocation>
</comment>
<dbReference type="PANTHER" id="PTHR15549">
    <property type="entry name" value="PAIRED IMMUNOGLOBULIN-LIKE TYPE 2 RECEPTOR"/>
    <property type="match status" value="1"/>
</dbReference>
<protein>
    <submittedName>
        <fullName evidence="7">Uncharacterized protein</fullName>
    </submittedName>
</protein>
<feature type="compositionally biased region" description="Polar residues" evidence="5">
    <location>
        <begin position="277"/>
        <end position="307"/>
    </location>
</feature>
<dbReference type="InterPro" id="IPR051694">
    <property type="entry name" value="Immunoregulatory_rcpt-like"/>
</dbReference>
<evidence type="ECO:0000256" key="1">
    <source>
        <dbReference type="ARBA" id="ARBA00004167"/>
    </source>
</evidence>
<evidence type="ECO:0000313" key="7">
    <source>
        <dbReference type="EMBL" id="KAK0557884.1"/>
    </source>
</evidence>
<evidence type="ECO:0000256" key="5">
    <source>
        <dbReference type="SAM" id="MobiDB-lite"/>
    </source>
</evidence>
<reference evidence="7" key="1">
    <citation type="journal article" date="2023" name="PhytoFront">
        <title>Draft Genome Resources of Seven Strains of Tilletia horrida, Causal Agent of Kernel Smut of Rice.</title>
        <authorList>
            <person name="Khanal S."/>
            <person name="Antony Babu S."/>
            <person name="Zhou X.G."/>
        </authorList>
    </citation>
    <scope>NUCLEOTIDE SEQUENCE</scope>
    <source>
        <strain evidence="7">TX6</strain>
    </source>
</reference>
<keyword evidence="4 6" id="KW-0472">Membrane</keyword>
<feature type="region of interest" description="Disordered" evidence="5">
    <location>
        <begin position="471"/>
        <end position="591"/>
    </location>
</feature>
<feature type="compositionally biased region" description="Low complexity" evidence="5">
    <location>
        <begin position="223"/>
        <end position="276"/>
    </location>
</feature>
<organism evidence="7 8">
    <name type="scientific">Tilletia horrida</name>
    <dbReference type="NCBI Taxonomy" id="155126"/>
    <lineage>
        <taxon>Eukaryota</taxon>
        <taxon>Fungi</taxon>
        <taxon>Dikarya</taxon>
        <taxon>Basidiomycota</taxon>
        <taxon>Ustilaginomycotina</taxon>
        <taxon>Exobasidiomycetes</taxon>
        <taxon>Tilletiales</taxon>
        <taxon>Tilletiaceae</taxon>
        <taxon>Tilletia</taxon>
    </lineage>
</organism>
<feature type="compositionally biased region" description="Low complexity" evidence="5">
    <location>
        <begin position="527"/>
        <end position="541"/>
    </location>
</feature>
<evidence type="ECO:0000256" key="3">
    <source>
        <dbReference type="ARBA" id="ARBA00022989"/>
    </source>
</evidence>
<keyword evidence="2 6" id="KW-0812">Transmembrane</keyword>
<evidence type="ECO:0000256" key="4">
    <source>
        <dbReference type="ARBA" id="ARBA00023136"/>
    </source>
</evidence>
<dbReference type="AlphaFoldDB" id="A0AAN6JUS7"/>
<evidence type="ECO:0000256" key="2">
    <source>
        <dbReference type="ARBA" id="ARBA00022692"/>
    </source>
</evidence>
<gene>
    <name evidence="7" type="ORF">OC846_000179</name>
</gene>
<dbReference type="Proteomes" id="UP001176517">
    <property type="component" value="Unassembled WGS sequence"/>
</dbReference>
<keyword evidence="8" id="KW-1185">Reference proteome</keyword>
<dbReference type="GO" id="GO:0071944">
    <property type="term" value="C:cell periphery"/>
    <property type="evidence" value="ECO:0007669"/>
    <property type="project" value="UniProtKB-ARBA"/>
</dbReference>
<feature type="region of interest" description="Disordered" evidence="5">
    <location>
        <begin position="33"/>
        <end position="320"/>
    </location>
</feature>
<evidence type="ECO:0000256" key="6">
    <source>
        <dbReference type="SAM" id="Phobius"/>
    </source>
</evidence>
<feature type="compositionally biased region" description="Basic and acidic residues" evidence="5">
    <location>
        <begin position="557"/>
        <end position="580"/>
    </location>
</feature>